<dbReference type="InterPro" id="IPR016166">
    <property type="entry name" value="FAD-bd_PCMH"/>
</dbReference>
<evidence type="ECO:0000259" key="4">
    <source>
        <dbReference type="PROSITE" id="PS51387"/>
    </source>
</evidence>
<keyword evidence="3" id="KW-0560">Oxidoreductase</keyword>
<evidence type="ECO:0000256" key="2">
    <source>
        <dbReference type="ARBA" id="ARBA00022827"/>
    </source>
</evidence>
<accession>A0ABP4L4G1</accession>
<keyword evidence="2" id="KW-0274">FAD</keyword>
<organism evidence="5 6">
    <name type="scientific">Dactylosporangium maewongense</name>
    <dbReference type="NCBI Taxonomy" id="634393"/>
    <lineage>
        <taxon>Bacteria</taxon>
        <taxon>Bacillati</taxon>
        <taxon>Actinomycetota</taxon>
        <taxon>Actinomycetes</taxon>
        <taxon>Micromonosporales</taxon>
        <taxon>Micromonosporaceae</taxon>
        <taxon>Dactylosporangium</taxon>
    </lineage>
</organism>
<dbReference type="InterPro" id="IPR005107">
    <property type="entry name" value="CO_DH_flav_C"/>
</dbReference>
<dbReference type="InterPro" id="IPR036318">
    <property type="entry name" value="FAD-bd_PCMH-like_sf"/>
</dbReference>
<gene>
    <name evidence="5" type="ORF">GCM10009827_033900</name>
</gene>
<sequence>MIPVAFDYLRPSTVEEAVAALGSSDDAKVLAGGQSLLPVLRLRLAAPALLVDLAGVPGLSGVRLDGDTLVVGAMTTHAEVASSPLVQRHAPLLAAAAATVGDRQVRHRGTIGGSLAHADPAADLPAVAAALDATYVVQGPAGRRSVSAADFAVDLFTTALAPDEVLVEIRLAGANGWSAHYEKFHRTAQAWAIVGVAVAVSRSDGAIAGARVALTNMGPVPHRAVEVEAALTGAPATAEAVAAACVSASSGTSPVDDLTASADYRRDLARVLTTRAVCRALGV</sequence>
<dbReference type="InterPro" id="IPR016169">
    <property type="entry name" value="FAD-bd_PCMH_sub2"/>
</dbReference>
<evidence type="ECO:0000313" key="6">
    <source>
        <dbReference type="Proteomes" id="UP001501470"/>
    </source>
</evidence>
<dbReference type="Gene3D" id="3.30.43.10">
    <property type="entry name" value="Uridine Diphospho-n-acetylenolpyruvylglucosamine Reductase, domain 2"/>
    <property type="match status" value="1"/>
</dbReference>
<keyword evidence="1" id="KW-0285">Flavoprotein</keyword>
<dbReference type="EMBL" id="BAAAQD010000006">
    <property type="protein sequence ID" value="GAA1516380.1"/>
    <property type="molecule type" value="Genomic_DNA"/>
</dbReference>
<protein>
    <submittedName>
        <fullName evidence="5">Xanthine dehydrogenase family protein subunit M</fullName>
    </submittedName>
</protein>
<dbReference type="InterPro" id="IPR002346">
    <property type="entry name" value="Mopterin_DH_FAD-bd"/>
</dbReference>
<keyword evidence="6" id="KW-1185">Reference proteome</keyword>
<dbReference type="InterPro" id="IPR036683">
    <property type="entry name" value="CO_DH_flav_C_dom_sf"/>
</dbReference>
<dbReference type="PANTHER" id="PTHR42659:SF2">
    <property type="entry name" value="XANTHINE DEHYDROGENASE SUBUNIT C-RELATED"/>
    <property type="match status" value="1"/>
</dbReference>
<dbReference type="InterPro" id="IPR051312">
    <property type="entry name" value="Diverse_Substr_Oxidored"/>
</dbReference>
<dbReference type="Pfam" id="PF00941">
    <property type="entry name" value="FAD_binding_5"/>
    <property type="match status" value="1"/>
</dbReference>
<comment type="caution">
    <text evidence="5">The sequence shown here is derived from an EMBL/GenBank/DDBJ whole genome shotgun (WGS) entry which is preliminary data.</text>
</comment>
<dbReference type="SMART" id="SM01092">
    <property type="entry name" value="CO_deh_flav_C"/>
    <property type="match status" value="1"/>
</dbReference>
<feature type="domain" description="FAD-binding PCMH-type" evidence="4">
    <location>
        <begin position="1"/>
        <end position="176"/>
    </location>
</feature>
<evidence type="ECO:0000313" key="5">
    <source>
        <dbReference type="EMBL" id="GAA1516380.1"/>
    </source>
</evidence>
<dbReference type="Gene3D" id="3.30.390.50">
    <property type="entry name" value="CO dehydrogenase flavoprotein, C-terminal domain"/>
    <property type="match status" value="1"/>
</dbReference>
<reference evidence="6" key="1">
    <citation type="journal article" date="2019" name="Int. J. Syst. Evol. Microbiol.">
        <title>The Global Catalogue of Microorganisms (GCM) 10K type strain sequencing project: providing services to taxonomists for standard genome sequencing and annotation.</title>
        <authorList>
            <consortium name="The Broad Institute Genomics Platform"/>
            <consortium name="The Broad Institute Genome Sequencing Center for Infectious Disease"/>
            <person name="Wu L."/>
            <person name="Ma J."/>
        </authorList>
    </citation>
    <scope>NUCLEOTIDE SEQUENCE [LARGE SCALE GENOMIC DNA]</scope>
    <source>
        <strain evidence="6">JCM 15933</strain>
    </source>
</reference>
<dbReference type="RefSeq" id="WP_344502885.1">
    <property type="nucleotide sequence ID" value="NZ_BAAAQD010000006.1"/>
</dbReference>
<dbReference type="SUPFAM" id="SSF56176">
    <property type="entry name" value="FAD-binding/transporter-associated domain-like"/>
    <property type="match status" value="1"/>
</dbReference>
<dbReference type="PROSITE" id="PS51387">
    <property type="entry name" value="FAD_PCMH"/>
    <property type="match status" value="1"/>
</dbReference>
<dbReference type="PANTHER" id="PTHR42659">
    <property type="entry name" value="XANTHINE DEHYDROGENASE SUBUNIT C-RELATED"/>
    <property type="match status" value="1"/>
</dbReference>
<dbReference type="InterPro" id="IPR016167">
    <property type="entry name" value="FAD-bd_PCMH_sub1"/>
</dbReference>
<dbReference type="Proteomes" id="UP001501470">
    <property type="component" value="Unassembled WGS sequence"/>
</dbReference>
<dbReference type="Gene3D" id="3.30.465.10">
    <property type="match status" value="1"/>
</dbReference>
<evidence type="ECO:0000256" key="1">
    <source>
        <dbReference type="ARBA" id="ARBA00022630"/>
    </source>
</evidence>
<dbReference type="Pfam" id="PF03450">
    <property type="entry name" value="CO_deh_flav_C"/>
    <property type="match status" value="1"/>
</dbReference>
<dbReference type="SUPFAM" id="SSF55447">
    <property type="entry name" value="CO dehydrogenase flavoprotein C-terminal domain-like"/>
    <property type="match status" value="1"/>
</dbReference>
<proteinExistence type="predicted"/>
<name>A0ABP4L4G1_9ACTN</name>
<evidence type="ECO:0000256" key="3">
    <source>
        <dbReference type="ARBA" id="ARBA00023002"/>
    </source>
</evidence>